<evidence type="ECO:0000313" key="1">
    <source>
        <dbReference type="EMBL" id="GAJ00170.1"/>
    </source>
</evidence>
<organism evidence="1">
    <name type="scientific">marine sediment metagenome</name>
    <dbReference type="NCBI Taxonomy" id="412755"/>
    <lineage>
        <taxon>unclassified sequences</taxon>
        <taxon>metagenomes</taxon>
        <taxon>ecological metagenomes</taxon>
    </lineage>
</organism>
<protein>
    <submittedName>
        <fullName evidence="1">Uncharacterized protein</fullName>
    </submittedName>
</protein>
<sequence length="72" mass="7678">AQTVVPRGTLAVVTDLHELANVCGLEGLRYVLGSARRLPLELFLLAPSCVPASHLETSGASLDAEAIRRILR</sequence>
<dbReference type="Gene3D" id="3.20.20.140">
    <property type="entry name" value="Metal-dependent hydrolases"/>
    <property type="match status" value="1"/>
</dbReference>
<gene>
    <name evidence="1" type="ORF">S12H4_31734</name>
</gene>
<accession>X1V661</accession>
<reference evidence="1" key="1">
    <citation type="journal article" date="2014" name="Front. Microbiol.">
        <title>High frequency of phylogenetically diverse reductive dehalogenase-homologous genes in deep subseafloor sedimentary metagenomes.</title>
        <authorList>
            <person name="Kawai M."/>
            <person name="Futagami T."/>
            <person name="Toyoda A."/>
            <person name="Takaki Y."/>
            <person name="Nishi S."/>
            <person name="Hori S."/>
            <person name="Arai W."/>
            <person name="Tsubouchi T."/>
            <person name="Morono Y."/>
            <person name="Uchiyama I."/>
            <person name="Ito T."/>
            <person name="Fujiyama A."/>
            <person name="Inagaki F."/>
            <person name="Takami H."/>
        </authorList>
    </citation>
    <scope>NUCLEOTIDE SEQUENCE</scope>
    <source>
        <strain evidence="1">Expedition CK06-06</strain>
    </source>
</reference>
<dbReference type="EMBL" id="BARW01018547">
    <property type="protein sequence ID" value="GAJ00170.1"/>
    <property type="molecule type" value="Genomic_DNA"/>
</dbReference>
<dbReference type="AlphaFoldDB" id="X1V661"/>
<name>X1V661_9ZZZZ</name>
<comment type="caution">
    <text evidence="1">The sequence shown here is derived from an EMBL/GenBank/DDBJ whole genome shotgun (WGS) entry which is preliminary data.</text>
</comment>
<proteinExistence type="predicted"/>
<feature type="non-terminal residue" evidence="1">
    <location>
        <position position="1"/>
    </location>
</feature>